<feature type="transmembrane region" description="Helical" evidence="6">
    <location>
        <begin position="203"/>
        <end position="225"/>
    </location>
</feature>
<dbReference type="GO" id="GO:0016020">
    <property type="term" value="C:membrane"/>
    <property type="evidence" value="ECO:0007669"/>
    <property type="project" value="UniProtKB-SubCell"/>
</dbReference>
<evidence type="ECO:0000256" key="5">
    <source>
        <dbReference type="SAM" id="MobiDB-lite"/>
    </source>
</evidence>
<evidence type="ECO:0000313" key="8">
    <source>
        <dbReference type="Proteomes" id="UP001107558"/>
    </source>
</evidence>
<dbReference type="PANTHER" id="PTHR23507:SF39">
    <property type="entry name" value="GH23453P-RELATED"/>
    <property type="match status" value="1"/>
</dbReference>
<comment type="caution">
    <text evidence="7">The sequence shown here is derived from an EMBL/GenBank/DDBJ whole genome shotgun (WGS) entry which is preliminary data.</text>
</comment>
<keyword evidence="8" id="KW-1185">Reference proteome</keyword>
<dbReference type="PANTHER" id="PTHR23507">
    <property type="entry name" value="ZGC:174356"/>
    <property type="match status" value="1"/>
</dbReference>
<feature type="transmembrane region" description="Helical" evidence="6">
    <location>
        <begin position="295"/>
        <end position="320"/>
    </location>
</feature>
<organism evidence="7 8">
    <name type="scientific">Polypedilum vanderplanki</name>
    <name type="common">Sleeping chironomid midge</name>
    <dbReference type="NCBI Taxonomy" id="319348"/>
    <lineage>
        <taxon>Eukaryota</taxon>
        <taxon>Metazoa</taxon>
        <taxon>Ecdysozoa</taxon>
        <taxon>Arthropoda</taxon>
        <taxon>Hexapoda</taxon>
        <taxon>Insecta</taxon>
        <taxon>Pterygota</taxon>
        <taxon>Neoptera</taxon>
        <taxon>Endopterygota</taxon>
        <taxon>Diptera</taxon>
        <taxon>Nematocera</taxon>
        <taxon>Chironomoidea</taxon>
        <taxon>Chironomidae</taxon>
        <taxon>Chironominae</taxon>
        <taxon>Polypedilum</taxon>
        <taxon>Polypedilum</taxon>
    </lineage>
</organism>
<feature type="transmembrane region" description="Helical" evidence="6">
    <location>
        <begin position="455"/>
        <end position="476"/>
    </location>
</feature>
<feature type="region of interest" description="Disordered" evidence="5">
    <location>
        <begin position="1"/>
        <end position="21"/>
    </location>
</feature>
<dbReference type="Proteomes" id="UP001107558">
    <property type="component" value="Chromosome 3"/>
</dbReference>
<reference evidence="7" key="1">
    <citation type="submission" date="2021-03" db="EMBL/GenBank/DDBJ databases">
        <title>Chromosome level genome of the anhydrobiotic midge Polypedilum vanderplanki.</title>
        <authorList>
            <person name="Yoshida Y."/>
            <person name="Kikawada T."/>
            <person name="Gusev O."/>
        </authorList>
    </citation>
    <scope>NUCLEOTIDE SEQUENCE</scope>
    <source>
        <strain evidence="7">NIAS01</strain>
        <tissue evidence="7">Whole body or cell culture</tissue>
    </source>
</reference>
<feature type="transmembrane region" description="Helical" evidence="6">
    <location>
        <begin position="98"/>
        <end position="121"/>
    </location>
</feature>
<evidence type="ECO:0000256" key="3">
    <source>
        <dbReference type="ARBA" id="ARBA00022989"/>
    </source>
</evidence>
<evidence type="ECO:0000256" key="4">
    <source>
        <dbReference type="ARBA" id="ARBA00023136"/>
    </source>
</evidence>
<evidence type="ECO:0000256" key="1">
    <source>
        <dbReference type="ARBA" id="ARBA00004141"/>
    </source>
</evidence>
<gene>
    <name evidence="7" type="ORF">PVAND_002842</name>
</gene>
<dbReference type="AlphaFoldDB" id="A0A9J6BT18"/>
<dbReference type="EMBL" id="JADBJN010000003">
    <property type="protein sequence ID" value="KAG5672741.1"/>
    <property type="molecule type" value="Genomic_DNA"/>
</dbReference>
<keyword evidence="3 6" id="KW-1133">Transmembrane helix</keyword>
<protein>
    <recommendedName>
        <fullName evidence="9">Proton-coupled folate transporter-like protein</fullName>
    </recommendedName>
</protein>
<proteinExistence type="predicted"/>
<keyword evidence="4 6" id="KW-0472">Membrane</keyword>
<dbReference type="SUPFAM" id="SSF103473">
    <property type="entry name" value="MFS general substrate transporter"/>
    <property type="match status" value="1"/>
</dbReference>
<dbReference type="Pfam" id="PF07690">
    <property type="entry name" value="MFS_1"/>
    <property type="match status" value="1"/>
</dbReference>
<dbReference type="OrthoDB" id="430300at2759"/>
<feature type="transmembrane region" description="Helical" evidence="6">
    <location>
        <begin position="335"/>
        <end position="354"/>
    </location>
</feature>
<keyword evidence="2 6" id="KW-0812">Transmembrane</keyword>
<sequence length="494" mass="55865">MDPNSHVINRENNEEEEVQDDDVDLILSRPSEQPKRYFLECALVLLFFGNNLISTLLTNQMLKQACLQFNYNTSVCDNLNQNESDSTSKEIEKEVQPYIANINMVTSIIHTVIPAILSLFLGPFSDTYGRKPILNSTFMGYALTLIAFASVCFYSEYIQPISPWIYALCYIPETLFGGWPSLLTATLCYVTDTTEETKRPFRLLIIELIIFIGVLLGNLLCSIILSATNAFMVFAISATCGFFATIFIIFLVDESVNAPQQAHLYEKLTHLLSPVYIIDMIKTCFKRRPFKERKILLSLITILMLSVFAFSGNSTIGYLFERLKFSWTLKDHNYYSSYNIIITIFGSVLGFGILKKIFKLSDMTLTCIALLSGLADSGLKAFATYPWHFYLISSLTLFRILSSPMCRSLISNIIPQNEIGKIFSITTSFEALSDLVAAPLYTYVYNSTYQTFPGAFFLITAGVCVINVGLAFYTIAMKRIRETLINPYTMIEDN</sequence>
<evidence type="ECO:0008006" key="9">
    <source>
        <dbReference type="Google" id="ProtNLM"/>
    </source>
</evidence>
<evidence type="ECO:0000313" key="7">
    <source>
        <dbReference type="EMBL" id="KAG5672741.1"/>
    </source>
</evidence>
<dbReference type="InterPro" id="IPR011701">
    <property type="entry name" value="MFS"/>
</dbReference>
<feature type="transmembrane region" description="Helical" evidence="6">
    <location>
        <begin position="231"/>
        <end position="252"/>
    </location>
</feature>
<evidence type="ECO:0000256" key="6">
    <source>
        <dbReference type="SAM" id="Phobius"/>
    </source>
</evidence>
<dbReference type="GO" id="GO:0022857">
    <property type="term" value="F:transmembrane transporter activity"/>
    <property type="evidence" value="ECO:0007669"/>
    <property type="project" value="InterPro"/>
</dbReference>
<accession>A0A9J6BT18</accession>
<comment type="subcellular location">
    <subcellularLocation>
        <location evidence="1">Membrane</location>
        <topology evidence="1">Multi-pass membrane protein</topology>
    </subcellularLocation>
</comment>
<feature type="transmembrane region" description="Helical" evidence="6">
    <location>
        <begin position="133"/>
        <end position="158"/>
    </location>
</feature>
<evidence type="ECO:0000256" key="2">
    <source>
        <dbReference type="ARBA" id="ARBA00022692"/>
    </source>
</evidence>
<name>A0A9J6BT18_POLVA</name>
<dbReference type="InterPro" id="IPR036259">
    <property type="entry name" value="MFS_trans_sf"/>
</dbReference>
<dbReference type="Gene3D" id="1.20.1250.20">
    <property type="entry name" value="MFS general substrate transporter like domains"/>
    <property type="match status" value="1"/>
</dbReference>
<feature type="transmembrane region" description="Helical" evidence="6">
    <location>
        <begin position="363"/>
        <end position="383"/>
    </location>
</feature>